<name>A0A2S0NFQ1_9HYPH</name>
<protein>
    <recommendedName>
        <fullName evidence="4">3-oxoacyl-ACP synthase</fullName>
    </recommendedName>
</protein>
<organism evidence="2 3">
    <name type="scientific">Phreatobacter cathodiphilus</name>
    <dbReference type="NCBI Taxonomy" id="1868589"/>
    <lineage>
        <taxon>Bacteria</taxon>
        <taxon>Pseudomonadati</taxon>
        <taxon>Pseudomonadota</taxon>
        <taxon>Alphaproteobacteria</taxon>
        <taxon>Hyphomicrobiales</taxon>
        <taxon>Phreatobacteraceae</taxon>
        <taxon>Phreatobacter</taxon>
    </lineage>
</organism>
<dbReference type="AlphaFoldDB" id="A0A2S0NFQ1"/>
<gene>
    <name evidence="2" type="ORF">C6569_18500</name>
</gene>
<dbReference type="InterPro" id="IPR025528">
    <property type="entry name" value="BrnA_antitoxin"/>
</dbReference>
<evidence type="ECO:0000313" key="2">
    <source>
        <dbReference type="EMBL" id="AVO46887.1"/>
    </source>
</evidence>
<feature type="region of interest" description="Disordered" evidence="1">
    <location>
        <begin position="106"/>
        <end position="126"/>
    </location>
</feature>
<feature type="compositionally biased region" description="Basic residues" evidence="1">
    <location>
        <begin position="117"/>
        <end position="126"/>
    </location>
</feature>
<dbReference type="OrthoDB" id="361944at2"/>
<dbReference type="KEGG" id="phr:C6569_18500"/>
<sequence>MKEKITRVTLEDIRSGKLKDESDWERVRAMTDEDIERAIAEDPDSDFDLANSTPVFVGKVSEWTPPPRKTAISIRLDEDVLDFFKAQKGPYQTHINAVLRSYMTANKAKRAKDGSTRRRAPKTAAE</sequence>
<dbReference type="EMBL" id="CP027668">
    <property type="protein sequence ID" value="AVO46887.1"/>
    <property type="molecule type" value="Genomic_DNA"/>
</dbReference>
<accession>A0A2S0NFQ1</accession>
<evidence type="ECO:0008006" key="4">
    <source>
        <dbReference type="Google" id="ProtNLM"/>
    </source>
</evidence>
<dbReference type="Pfam" id="PF14384">
    <property type="entry name" value="BrnA_antitoxin"/>
    <property type="match status" value="1"/>
</dbReference>
<evidence type="ECO:0000256" key="1">
    <source>
        <dbReference type="SAM" id="MobiDB-lite"/>
    </source>
</evidence>
<keyword evidence="3" id="KW-1185">Reference proteome</keyword>
<dbReference type="Proteomes" id="UP000237889">
    <property type="component" value="Chromosome"/>
</dbReference>
<reference evidence="2 3" key="1">
    <citation type="submission" date="2018-03" db="EMBL/GenBank/DDBJ databases">
        <title>Genome sequencing of Phreatobacter sp.</title>
        <authorList>
            <person name="Kim S.-J."/>
            <person name="Heo J."/>
            <person name="Kwon S.-W."/>
        </authorList>
    </citation>
    <scope>NUCLEOTIDE SEQUENCE [LARGE SCALE GENOMIC DNA]</scope>
    <source>
        <strain evidence="2 3">S-12</strain>
    </source>
</reference>
<dbReference type="RefSeq" id="WP_106750257.1">
    <property type="nucleotide sequence ID" value="NZ_CP027668.1"/>
</dbReference>
<evidence type="ECO:0000313" key="3">
    <source>
        <dbReference type="Proteomes" id="UP000237889"/>
    </source>
</evidence>
<proteinExistence type="predicted"/>